<accession>A0A6A6AHJ8</accession>
<dbReference type="Pfam" id="PF20493">
    <property type="entry name" value="WD-like_fungi"/>
    <property type="match status" value="1"/>
</dbReference>
<dbReference type="Proteomes" id="UP000799771">
    <property type="component" value="Unassembled WGS sequence"/>
</dbReference>
<dbReference type="AlphaFoldDB" id="A0A6A6AHJ8"/>
<dbReference type="OrthoDB" id="3776400at2759"/>
<organism evidence="3 4">
    <name type="scientific">Dothidotthia symphoricarpi CBS 119687</name>
    <dbReference type="NCBI Taxonomy" id="1392245"/>
    <lineage>
        <taxon>Eukaryota</taxon>
        <taxon>Fungi</taxon>
        <taxon>Dikarya</taxon>
        <taxon>Ascomycota</taxon>
        <taxon>Pezizomycotina</taxon>
        <taxon>Dothideomycetes</taxon>
        <taxon>Pleosporomycetidae</taxon>
        <taxon>Pleosporales</taxon>
        <taxon>Dothidotthiaceae</taxon>
        <taxon>Dothidotthia</taxon>
    </lineage>
</organism>
<feature type="domain" description="WD-like" evidence="2">
    <location>
        <begin position="67"/>
        <end position="169"/>
    </location>
</feature>
<gene>
    <name evidence="3" type="ORF">P153DRAFT_221241</name>
</gene>
<dbReference type="EMBL" id="ML977504">
    <property type="protein sequence ID" value="KAF2130575.1"/>
    <property type="molecule type" value="Genomic_DNA"/>
</dbReference>
<name>A0A6A6AHJ8_9PLEO</name>
<proteinExistence type="predicted"/>
<dbReference type="RefSeq" id="XP_033524962.1">
    <property type="nucleotide sequence ID" value="XM_033662629.1"/>
</dbReference>
<evidence type="ECO:0000259" key="2">
    <source>
        <dbReference type="Pfam" id="PF20493"/>
    </source>
</evidence>
<sequence>MQFLTILSLLCSVASSATLTTRQDHDAYPLNLTLAGPPDAQYWLLSEENMPPGISRTTFDEEDASPRLIRRATECSGDHRANTGDCVALINALNGDSNLIQNSPRNIRYNNCYVSWSSVVSGVRWEFTPHARDVYNVCNSNGAVSGLKRDASIGGRSTTVCLSNRASGCS</sequence>
<keyword evidence="4" id="KW-1185">Reference proteome</keyword>
<protein>
    <recommendedName>
        <fullName evidence="2">WD-like domain-containing protein</fullName>
    </recommendedName>
</protein>
<keyword evidence="1" id="KW-0732">Signal</keyword>
<feature type="chain" id="PRO_5025364601" description="WD-like domain-containing protein" evidence="1">
    <location>
        <begin position="17"/>
        <end position="170"/>
    </location>
</feature>
<dbReference type="GeneID" id="54403061"/>
<reference evidence="3" key="1">
    <citation type="journal article" date="2020" name="Stud. Mycol.">
        <title>101 Dothideomycetes genomes: a test case for predicting lifestyles and emergence of pathogens.</title>
        <authorList>
            <person name="Haridas S."/>
            <person name="Albert R."/>
            <person name="Binder M."/>
            <person name="Bloem J."/>
            <person name="Labutti K."/>
            <person name="Salamov A."/>
            <person name="Andreopoulos B."/>
            <person name="Baker S."/>
            <person name="Barry K."/>
            <person name="Bills G."/>
            <person name="Bluhm B."/>
            <person name="Cannon C."/>
            <person name="Castanera R."/>
            <person name="Culley D."/>
            <person name="Daum C."/>
            <person name="Ezra D."/>
            <person name="Gonzalez J."/>
            <person name="Henrissat B."/>
            <person name="Kuo A."/>
            <person name="Liang C."/>
            <person name="Lipzen A."/>
            <person name="Lutzoni F."/>
            <person name="Magnuson J."/>
            <person name="Mondo S."/>
            <person name="Nolan M."/>
            <person name="Ohm R."/>
            <person name="Pangilinan J."/>
            <person name="Park H.-J."/>
            <person name="Ramirez L."/>
            <person name="Alfaro M."/>
            <person name="Sun H."/>
            <person name="Tritt A."/>
            <person name="Yoshinaga Y."/>
            <person name="Zwiers L.-H."/>
            <person name="Turgeon B."/>
            <person name="Goodwin S."/>
            <person name="Spatafora J."/>
            <person name="Crous P."/>
            <person name="Grigoriev I."/>
        </authorList>
    </citation>
    <scope>NUCLEOTIDE SEQUENCE</scope>
    <source>
        <strain evidence="3">CBS 119687</strain>
    </source>
</reference>
<dbReference type="InterPro" id="IPR046925">
    <property type="entry name" value="WD-like_fungi"/>
</dbReference>
<evidence type="ECO:0000256" key="1">
    <source>
        <dbReference type="SAM" id="SignalP"/>
    </source>
</evidence>
<evidence type="ECO:0000313" key="3">
    <source>
        <dbReference type="EMBL" id="KAF2130575.1"/>
    </source>
</evidence>
<evidence type="ECO:0000313" key="4">
    <source>
        <dbReference type="Proteomes" id="UP000799771"/>
    </source>
</evidence>
<feature type="signal peptide" evidence="1">
    <location>
        <begin position="1"/>
        <end position="16"/>
    </location>
</feature>